<feature type="compositionally biased region" description="Low complexity" evidence="1">
    <location>
        <begin position="76"/>
        <end position="87"/>
    </location>
</feature>
<gene>
    <name evidence="3" type="ORF">SteCoe_34902</name>
    <name evidence="2" type="ORF">SteCoe_35715</name>
</gene>
<sequence length="206" mass="23529">MIEKDKYFVIDLANESEKHKETDNFLVNLSQKISYSEIVAWNGEVVSLPSSRPLPRNEQGPPSRMLVRRRSNVEISSASPANNSRRNTFFNEKSKAMSKERRLPNIRPRVLVPKVHFVNAPLHRGPKFPSKLSTLNESGYIDTVIQNPDSDCTKNSIAISCDLSKKQEQLYDYSPIKPVNKTFEISVEIIKNNTKPRNFHKSVIGF</sequence>
<organism evidence="3 4">
    <name type="scientific">Stentor coeruleus</name>
    <dbReference type="NCBI Taxonomy" id="5963"/>
    <lineage>
        <taxon>Eukaryota</taxon>
        <taxon>Sar</taxon>
        <taxon>Alveolata</taxon>
        <taxon>Ciliophora</taxon>
        <taxon>Postciliodesmatophora</taxon>
        <taxon>Heterotrichea</taxon>
        <taxon>Heterotrichida</taxon>
        <taxon>Stentoridae</taxon>
        <taxon>Stentor</taxon>
    </lineage>
</organism>
<dbReference type="EMBL" id="MPUH01001547">
    <property type="protein sequence ID" value="OMJ67189.1"/>
    <property type="molecule type" value="Genomic_DNA"/>
</dbReference>
<evidence type="ECO:0000313" key="2">
    <source>
        <dbReference type="EMBL" id="OMJ67189.1"/>
    </source>
</evidence>
<dbReference type="Proteomes" id="UP000187209">
    <property type="component" value="Unassembled WGS sequence"/>
</dbReference>
<evidence type="ECO:0000313" key="3">
    <source>
        <dbReference type="EMBL" id="OMJ67829.1"/>
    </source>
</evidence>
<evidence type="ECO:0000256" key="1">
    <source>
        <dbReference type="SAM" id="MobiDB-lite"/>
    </source>
</evidence>
<name>A0A1R2ATH8_9CILI</name>
<feature type="compositionally biased region" description="Basic and acidic residues" evidence="1">
    <location>
        <begin position="92"/>
        <end position="102"/>
    </location>
</feature>
<feature type="region of interest" description="Disordered" evidence="1">
    <location>
        <begin position="49"/>
        <end position="102"/>
    </location>
</feature>
<evidence type="ECO:0000313" key="4">
    <source>
        <dbReference type="Proteomes" id="UP000187209"/>
    </source>
</evidence>
<dbReference type="AlphaFoldDB" id="A0A1R2ATH8"/>
<reference evidence="3 4" key="1">
    <citation type="submission" date="2016-11" db="EMBL/GenBank/DDBJ databases">
        <title>The macronuclear genome of Stentor coeruleus: a giant cell with tiny introns.</title>
        <authorList>
            <person name="Slabodnick M."/>
            <person name="Ruby J.G."/>
            <person name="Reiff S.B."/>
            <person name="Swart E.C."/>
            <person name="Gosai S."/>
            <person name="Prabakaran S."/>
            <person name="Witkowska E."/>
            <person name="Larue G.E."/>
            <person name="Fisher S."/>
            <person name="Freeman R.M."/>
            <person name="Gunawardena J."/>
            <person name="Chu W."/>
            <person name="Stover N.A."/>
            <person name="Gregory B.D."/>
            <person name="Nowacki M."/>
            <person name="Derisi J."/>
            <person name="Roy S.W."/>
            <person name="Marshall W.F."/>
            <person name="Sood P."/>
        </authorList>
    </citation>
    <scope>NUCLEOTIDE SEQUENCE [LARGE SCALE GENOMIC DNA]</scope>
    <source>
        <strain evidence="3">WM001</strain>
    </source>
</reference>
<keyword evidence="4" id="KW-1185">Reference proteome</keyword>
<comment type="caution">
    <text evidence="3">The sequence shown here is derived from an EMBL/GenBank/DDBJ whole genome shotgun (WGS) entry which is preliminary data.</text>
</comment>
<proteinExistence type="predicted"/>
<protein>
    <submittedName>
        <fullName evidence="3">Uncharacterized protein</fullName>
    </submittedName>
</protein>
<accession>A0A1R2ATH8</accession>
<dbReference type="EMBL" id="MPUH01001429">
    <property type="protein sequence ID" value="OMJ67829.1"/>
    <property type="molecule type" value="Genomic_DNA"/>
</dbReference>